<evidence type="ECO:0000313" key="3">
    <source>
        <dbReference type="Proteomes" id="UP000008866"/>
    </source>
</evidence>
<keyword evidence="3" id="KW-1185">Reference proteome</keyword>
<dbReference type="PANTHER" id="PTHR42080:SF3">
    <property type="entry name" value="SRR1-LIKE DOMAIN-CONTAINING PROTEIN"/>
    <property type="match status" value="1"/>
</dbReference>
<dbReference type="EMBL" id="ABSU01000002">
    <property type="protein sequence ID" value="EFE36347.1"/>
    <property type="molecule type" value="Genomic_DNA"/>
</dbReference>
<reference evidence="3" key="1">
    <citation type="journal article" date="2011" name="Genome Biol.">
        <title>Comparative and functional genomics provide insights into the pathogenicity of dermatophytic fungi.</title>
        <authorList>
            <person name="Burmester A."/>
            <person name="Shelest E."/>
            <person name="Gloeckner G."/>
            <person name="Heddergott C."/>
            <person name="Schindler S."/>
            <person name="Staib P."/>
            <person name="Heidel A."/>
            <person name="Felder M."/>
            <person name="Petzold A."/>
            <person name="Szafranski K."/>
            <person name="Feuermann M."/>
            <person name="Pedruzzi I."/>
            <person name="Priebe S."/>
            <person name="Groth M."/>
            <person name="Winkler R."/>
            <person name="Li W."/>
            <person name="Kniemeyer O."/>
            <person name="Schroeckh V."/>
            <person name="Hertweck C."/>
            <person name="Hube B."/>
            <person name="White T.C."/>
            <person name="Platzer M."/>
            <person name="Guthke R."/>
            <person name="Heitman J."/>
            <person name="Woestemeyer J."/>
            <person name="Zipfel P.F."/>
            <person name="Monod M."/>
            <person name="Brakhage A.A."/>
        </authorList>
    </citation>
    <scope>NUCLEOTIDE SEQUENCE [LARGE SCALE GENOMIC DNA]</scope>
    <source>
        <strain evidence="3">ATCC MYA-4681 / CBS 112371</strain>
    </source>
</reference>
<dbReference type="KEGG" id="abe:ARB_05286"/>
<protein>
    <recommendedName>
        <fullName evidence="1">SRR1-like domain-containing protein</fullName>
    </recommendedName>
</protein>
<dbReference type="AlphaFoldDB" id="D4ALT8"/>
<gene>
    <name evidence="2" type="ORF">ARB_05286</name>
</gene>
<comment type="caution">
    <text evidence="2">The sequence shown here is derived from an EMBL/GenBank/DDBJ whole genome shotgun (WGS) entry which is preliminary data.</text>
</comment>
<dbReference type="Pfam" id="PF07985">
    <property type="entry name" value="SRR1"/>
    <property type="match status" value="1"/>
</dbReference>
<organism evidence="2 3">
    <name type="scientific">Arthroderma benhamiae (strain ATCC MYA-4681 / CBS 112371)</name>
    <name type="common">Trichophyton mentagrophytes</name>
    <dbReference type="NCBI Taxonomy" id="663331"/>
    <lineage>
        <taxon>Eukaryota</taxon>
        <taxon>Fungi</taxon>
        <taxon>Dikarya</taxon>
        <taxon>Ascomycota</taxon>
        <taxon>Pezizomycotina</taxon>
        <taxon>Eurotiomycetes</taxon>
        <taxon>Eurotiomycetidae</taxon>
        <taxon>Onygenales</taxon>
        <taxon>Arthrodermataceae</taxon>
        <taxon>Trichophyton</taxon>
    </lineage>
</organism>
<sequence length="211" mass="23927">MAFPANFKIDKIIAFACGRIAQTLEDRPSPWADIIKRRVSHQHRLIWTRKALSKWIGVRGIQRFTQDPAYTTIDSELLKMHGITTIHDPKGFLMIDNPTLVISMAPNMLVKEIIAHIAQPAMIVWDIDNEENIFEYNQQSGWLECPPQVNIHDTLHSCIGQAVSENIYGKCGNTEGLFAYIMLNKRPSTTIGNLLPTTTSSISSTHFEFLY</sequence>
<dbReference type="GeneID" id="9526713"/>
<dbReference type="RefSeq" id="XP_003016992.1">
    <property type="nucleotide sequence ID" value="XM_003016946.1"/>
</dbReference>
<feature type="domain" description="SRR1-like" evidence="1">
    <location>
        <begin position="7"/>
        <end position="125"/>
    </location>
</feature>
<dbReference type="HOGENOM" id="CLU_1304591_0_0_1"/>
<dbReference type="InterPro" id="IPR012942">
    <property type="entry name" value="SRR1-like"/>
</dbReference>
<evidence type="ECO:0000259" key="1">
    <source>
        <dbReference type="Pfam" id="PF07985"/>
    </source>
</evidence>
<dbReference type="PANTHER" id="PTHR42080">
    <property type="entry name" value="SRR1 DOMAIN-CONTAINING PROTEIN"/>
    <property type="match status" value="1"/>
</dbReference>
<evidence type="ECO:0000313" key="2">
    <source>
        <dbReference type="EMBL" id="EFE36347.1"/>
    </source>
</evidence>
<accession>D4ALT8</accession>
<proteinExistence type="predicted"/>
<dbReference type="OMA" id="MIVWDID"/>
<dbReference type="Proteomes" id="UP000008866">
    <property type="component" value="Unassembled WGS sequence"/>
</dbReference>
<name>D4ALT8_ARTBC</name>